<dbReference type="PANTHER" id="PTHR34929">
    <property type="entry name" value="ZGC:153157"/>
    <property type="match status" value="1"/>
</dbReference>
<evidence type="ECO:0000313" key="4">
    <source>
        <dbReference type="Proteomes" id="UP000770717"/>
    </source>
</evidence>
<dbReference type="AlphaFoldDB" id="A0A8J6EZN4"/>
<feature type="transmembrane region" description="Helical" evidence="2">
    <location>
        <begin position="40"/>
        <end position="62"/>
    </location>
</feature>
<dbReference type="EMBL" id="WNTK01000009">
    <property type="protein sequence ID" value="KAG9478123.1"/>
    <property type="molecule type" value="Genomic_DNA"/>
</dbReference>
<comment type="caution">
    <text evidence="3">The sequence shown here is derived from an EMBL/GenBank/DDBJ whole genome shotgun (WGS) entry which is preliminary data.</text>
</comment>
<dbReference type="OrthoDB" id="8113027at2759"/>
<evidence type="ECO:0000256" key="2">
    <source>
        <dbReference type="SAM" id="Phobius"/>
    </source>
</evidence>
<protein>
    <recommendedName>
        <fullName evidence="5">InaF motif containing 2</fullName>
    </recommendedName>
</protein>
<feature type="region of interest" description="Disordered" evidence="1">
    <location>
        <begin position="145"/>
        <end position="179"/>
    </location>
</feature>
<evidence type="ECO:0000256" key="1">
    <source>
        <dbReference type="SAM" id="MobiDB-lite"/>
    </source>
</evidence>
<gene>
    <name evidence="3" type="ORF">GDO78_013239</name>
</gene>
<dbReference type="Proteomes" id="UP000770717">
    <property type="component" value="Unassembled WGS sequence"/>
</dbReference>
<proteinExistence type="predicted"/>
<sequence length="179" mass="19318">MTHRDVDSISMPNQDPNYSVDKKVKTSALNNKQWVRLATVVAYFLCVSLGAIVLAVIYGLIWTPTPKVSNSSAGQAILSSDRANPATLVLQSSHIKESDLSARSKRGFKTFLLQSSVSDGPQLQQIRKRIPIPLLTPVELNTKVEGKPLTPKCGSKAMEGTGQPEGTLEEASGARPDCD</sequence>
<dbReference type="Pfam" id="PF15018">
    <property type="entry name" value="InaF-motif"/>
    <property type="match status" value="1"/>
</dbReference>
<dbReference type="PANTHER" id="PTHR34929:SF1">
    <property type="entry name" value="INAF MOTIF CONTAINING 2"/>
    <property type="match status" value="1"/>
</dbReference>
<reference evidence="3" key="1">
    <citation type="thesis" date="2020" institute="ProQuest LLC" country="789 East Eisenhower Parkway, Ann Arbor, MI, USA">
        <title>Comparative Genomics and Chromosome Evolution.</title>
        <authorList>
            <person name="Mudd A.B."/>
        </authorList>
    </citation>
    <scope>NUCLEOTIDE SEQUENCE</scope>
    <source>
        <strain evidence="3">HN-11 Male</strain>
        <tissue evidence="3">Kidney and liver</tissue>
    </source>
</reference>
<evidence type="ECO:0000313" key="3">
    <source>
        <dbReference type="EMBL" id="KAG9478123.1"/>
    </source>
</evidence>
<keyword evidence="2" id="KW-0812">Transmembrane</keyword>
<keyword evidence="2" id="KW-0472">Membrane</keyword>
<organism evidence="3 4">
    <name type="scientific">Eleutherodactylus coqui</name>
    <name type="common">Puerto Rican coqui</name>
    <dbReference type="NCBI Taxonomy" id="57060"/>
    <lineage>
        <taxon>Eukaryota</taxon>
        <taxon>Metazoa</taxon>
        <taxon>Chordata</taxon>
        <taxon>Craniata</taxon>
        <taxon>Vertebrata</taxon>
        <taxon>Euteleostomi</taxon>
        <taxon>Amphibia</taxon>
        <taxon>Batrachia</taxon>
        <taxon>Anura</taxon>
        <taxon>Neobatrachia</taxon>
        <taxon>Hyloidea</taxon>
        <taxon>Eleutherodactylidae</taxon>
        <taxon>Eleutherodactylinae</taxon>
        <taxon>Eleutherodactylus</taxon>
        <taxon>Eleutherodactylus</taxon>
    </lineage>
</organism>
<keyword evidence="4" id="KW-1185">Reference proteome</keyword>
<keyword evidence="2" id="KW-1133">Transmembrane helix</keyword>
<evidence type="ECO:0008006" key="5">
    <source>
        <dbReference type="Google" id="ProtNLM"/>
    </source>
</evidence>
<accession>A0A8J6EZN4</accession>
<name>A0A8J6EZN4_ELECQ</name>
<dbReference type="InterPro" id="IPR029162">
    <property type="entry name" value="InaF-motif"/>
</dbReference>